<keyword evidence="2" id="KW-1185">Reference proteome</keyword>
<gene>
    <name evidence="1" type="ORF">Pint_08088</name>
</gene>
<name>A0ACC0XY62_9ROSI</name>
<evidence type="ECO:0000313" key="2">
    <source>
        <dbReference type="Proteomes" id="UP001163603"/>
    </source>
</evidence>
<sequence>MDPPYIHRARYVGVSSPNPNFYAPSPSSHVYNYRPQPPLPQQQQQQPLPPPQQSLPAPTPVPPLNHPPLSVPAPTKNPYNSHHHPQLSFNPNFNPNPNPNPKSVNLDHNRHHHHQRSHDYVHRIPVDDERHHPHRQRLVPEFDTRPDVWDPPRIVPDHRPVVSNLEHHRQFDNRPVSGYRSIEKINHEVHMKHRLRERYNNDVFDFEHKNGNSNQRLEFVSRRSLFVSDSDRLNSANYENVHGSQFDSNEMIRSNVRDGVFERQALREREIRDSMIEMGQNSVNGGGGVRSFSGKREFYGSDSGRYGNNRGSRENSFEYNRTPRKQVQKKSALLRIQKPCFRTRENDELHYSSYFVEMKSGSLRGKDKVVYSDHGVVAEEEREGSPVELDVSFKSNSLVAKAIVAPLSSAVVSDPNVTPKNGKNRKVMASDKDRSSPQLNRVCDSNIKLDSSRDVVNNASSSDKNIDLKQSGKKVAPSTIGEMLDHNLQSCTTQVNDSPAKVRRSKCIVSDKGGTDDSTSKTPSLKVAKRKRVVKKVVKKVIISNPDVSSLQPKEKLDEPLKADGSTLKASAAPLLKKGGKPSKEKITPAGATSVHSVDLQPGMMLPVSDRGGGSSQAAMGPEEVTTDVDSGRSHITKIKRKMSDSISPLASSSNKETKINEGSVNADHSFSDIQKTGKDLTKSLNKATVSDIGSGEVAGEQFCHKGNTLLLENSSTKESPKILFSVGGDINSDLLSSEENERHEASVFAHGMNATTGFNNDLVSSPEKITNSEITPVDDSSKQPCTSQGSSGVEGFPMAIPPGTSSEMSALSSSEETKIHNVSIYADCSNHDRRSISGSANVCINSEDINISGGYIDKQLLTDVFAISLENGATERLSNAIVSGGSEEDMPNITDKSKVMNSPSDLPDAMITDMNMEPVKAVSSTQCEDTTLSSSVKDSSPAEVKVNGSVDFGLQPSPDGFSDLHGSNSMGNCSEAKVTISSGIIEPSPENIKRQKVSLYQPGFPSQMISEISEGPITADLFTSGLELPSNMNEVLMQPEGQVTVSNRDTRLSSISRDVFKARDGESLKVDLRKADSCSHIEESCIPIAASSCPPVFGSEQMMNATPVMDDNNHSNEVMCMEDSEAEKMDAVAAGKQVTVCTETTQLKTTSELQSSDLNQRLPGTLMESDGYYLESDDLAVEGDGVSTTNSNDETMEFDTTLSDMGSPEILADLSVMQSFHPEASTSLNSDEKVCGDEKMPNEKPVTGSISNLFSNASSLESVKDNLKSGSTLDSAHLVAGRTRPSPSSDVKFAANNLNSRSGETYGKKNQLSHAASGIPSSRSSFVFNSTKNAASSTQIKKPRTWRRTENSSILPIPGNKSFLRTIPPQSHLPKKVAKIQSMSYIRKGNSLVRKPAPVAAHPQVSHGLTSSVYQLNSSGVGESQKTTVSDSRVDVIDPPNLLRTGGVNALFERPRTPPLSTVTKVPNQTSNLSGDCTFSPLSEPLPNGCSEATSDPQKFVESNNALNSFNDASKASETRVNQTGSVNSLESQVELNDGALAASNMKRITYVKRKSNQLVAASDHHSSSIQNADKIQGVTSDSYYKRRKNQLIRTSVESHINPTVTLPDGASISEGKAASKDIFRSFRKKRSYKVVTKIQKPSRFSLVWTLKSMQSSKDDDHFSYPQKVLPSLFPWKRTAYWRRFVQNSISIPNNSSLSAISRKLLLLRKRDTVYTRSNHGFSLRKSKVLSVGGSNLKWSKSIENRSKKANEEATLAVAAVGRKKTEQNGAKSFASETKSRSHSSRERIFRVGSVRYKMDSSRRTLQRISDDESTGSAALNSEKNAKKSYIPRRLVIGNDEYVYVLFNEALKLLVGILFLYLCKELSAVNADNCVLSYVRIGNGNQLIRDPKKRTRVLASEKVRWSLHTARLRLARKRKYCQFFTRFGKCNKEDGKCPYIHDPSKIAVCTKFLNGLCSNSYCKLTHKVIPERMPDCSYFLQGLCSNKDCPYRHVHVNPKASTCEGFLKGYCADGNECRKKHSYVCPTFEATGSCPLGLKCKLHHPKSRSKGKKFRRSREQKNNRGRYFGSVSIEDSKPRKTMYSMQDKGDICFEGKFADYINLNVNDEEAGETNDTMSEQTTFNDVNDSDLLLDDLDELVRPIRIMNLS</sequence>
<dbReference type="EMBL" id="CM047745">
    <property type="protein sequence ID" value="KAJ0026405.1"/>
    <property type="molecule type" value="Genomic_DNA"/>
</dbReference>
<evidence type="ECO:0000313" key="1">
    <source>
        <dbReference type="EMBL" id="KAJ0026405.1"/>
    </source>
</evidence>
<protein>
    <submittedName>
        <fullName evidence="1">Uncharacterized protein</fullName>
    </submittedName>
</protein>
<dbReference type="Proteomes" id="UP001163603">
    <property type="component" value="Chromosome 10"/>
</dbReference>
<proteinExistence type="predicted"/>
<reference evidence="2" key="1">
    <citation type="journal article" date="2023" name="G3 (Bethesda)">
        <title>Genome assembly and association tests identify interacting loci associated with vigor, precocity, and sex in interspecific pistachio rootstocks.</title>
        <authorList>
            <person name="Palmer W."/>
            <person name="Jacygrad E."/>
            <person name="Sagayaradj S."/>
            <person name="Cavanaugh K."/>
            <person name="Han R."/>
            <person name="Bertier L."/>
            <person name="Beede B."/>
            <person name="Kafkas S."/>
            <person name="Golino D."/>
            <person name="Preece J."/>
            <person name="Michelmore R."/>
        </authorList>
    </citation>
    <scope>NUCLEOTIDE SEQUENCE [LARGE SCALE GENOMIC DNA]</scope>
</reference>
<organism evidence="1 2">
    <name type="scientific">Pistacia integerrima</name>
    <dbReference type="NCBI Taxonomy" id="434235"/>
    <lineage>
        <taxon>Eukaryota</taxon>
        <taxon>Viridiplantae</taxon>
        <taxon>Streptophyta</taxon>
        <taxon>Embryophyta</taxon>
        <taxon>Tracheophyta</taxon>
        <taxon>Spermatophyta</taxon>
        <taxon>Magnoliopsida</taxon>
        <taxon>eudicotyledons</taxon>
        <taxon>Gunneridae</taxon>
        <taxon>Pentapetalae</taxon>
        <taxon>rosids</taxon>
        <taxon>malvids</taxon>
        <taxon>Sapindales</taxon>
        <taxon>Anacardiaceae</taxon>
        <taxon>Pistacia</taxon>
    </lineage>
</organism>
<accession>A0ACC0XY62</accession>
<comment type="caution">
    <text evidence="1">The sequence shown here is derived from an EMBL/GenBank/DDBJ whole genome shotgun (WGS) entry which is preliminary data.</text>
</comment>